<evidence type="ECO:0000256" key="1">
    <source>
        <dbReference type="ARBA" id="ARBA00010652"/>
    </source>
</evidence>
<feature type="compositionally biased region" description="Low complexity" evidence="2">
    <location>
        <begin position="268"/>
        <end position="285"/>
    </location>
</feature>
<dbReference type="RefSeq" id="WP_221286108.1">
    <property type="nucleotide sequence ID" value="NZ_AP024192.1"/>
</dbReference>
<feature type="compositionally biased region" description="Basic and acidic residues" evidence="2">
    <location>
        <begin position="464"/>
        <end position="474"/>
    </location>
</feature>
<dbReference type="InterPro" id="IPR038332">
    <property type="entry name" value="PPE_sf"/>
</dbReference>
<accession>A0AAE2W2T1</accession>
<dbReference type="EMBL" id="WUYC01000001">
    <property type="protein sequence ID" value="MBM4712851.1"/>
    <property type="molecule type" value="Genomic_DNA"/>
</dbReference>
<dbReference type="Gene3D" id="1.20.1260.20">
    <property type="entry name" value="PPE superfamily"/>
    <property type="match status" value="1"/>
</dbReference>
<name>A0AAE2W2T1_RHOHA</name>
<evidence type="ECO:0000259" key="3">
    <source>
        <dbReference type="Pfam" id="PF00823"/>
    </source>
</evidence>
<feature type="domain" description="PPE" evidence="3">
    <location>
        <begin position="96"/>
        <end position="186"/>
    </location>
</feature>
<evidence type="ECO:0000313" key="4">
    <source>
        <dbReference type="EMBL" id="MBM4712851.1"/>
    </source>
</evidence>
<feature type="compositionally biased region" description="Gly residues" evidence="2">
    <location>
        <begin position="451"/>
        <end position="463"/>
    </location>
</feature>
<gene>
    <name evidence="4" type="ORF">GS551_01345</name>
</gene>
<evidence type="ECO:0000313" key="5">
    <source>
        <dbReference type="Proteomes" id="UP000706122"/>
    </source>
</evidence>
<proteinExistence type="inferred from homology"/>
<sequence length="501" mass="49349">MGLPDFGGWVEGISKDIVEFGKHPANKVLDLVTGYDLNERSRVRDEQAAGNAERDEIYLQQAGLYGRFSGRFDDPALGSPEAFEAMSHEDIKAAVDGMNGGSLRASAEGWTKIGESLQQVLNDFRDFITTETDGKWEGVAKNSATAATGRYATESGKLAEAGTLIGTKITEAATGVDQVKATVPPVSKRSLLEVAFDAGMPTAGLFKRLVHDQDEAHQEAIQIMRTVYTPVMQQADTNVPRLPEPPRVVAENQGASPSSGGAPGIGTPGSPTPYTGGPNSGSPTPLVQTPGSPIPGATPETGSTPGAFNPTAPGAQPTSNDQFTAPADAVTNPAETWTAPAAATGLDGSRAGQSAYGIPGMGGGAGTYSGTSGLGSTPGSGISSGAGSGGGGVGGGGILTGGYGSGGYGSGGMGSGGSGIGGGAAAGSSPSATAGGASGTTAAGTAARGGAATGGMMPGAGARGRGDDDAEHKTPGYLVNVDNGSELIGNLPLAAPPVIGS</sequence>
<feature type="region of interest" description="Disordered" evidence="2">
    <location>
        <begin position="421"/>
        <end position="478"/>
    </location>
</feature>
<dbReference type="Pfam" id="PF00823">
    <property type="entry name" value="PPE"/>
    <property type="match status" value="1"/>
</dbReference>
<feature type="compositionally biased region" description="Low complexity" evidence="2">
    <location>
        <begin position="426"/>
        <end position="450"/>
    </location>
</feature>
<comment type="similarity">
    <text evidence="1">Belongs to the mycobacterial PPE family.</text>
</comment>
<comment type="caution">
    <text evidence="4">The sequence shown here is derived from an EMBL/GenBank/DDBJ whole genome shotgun (WGS) entry which is preliminary data.</text>
</comment>
<reference evidence="4" key="1">
    <citation type="submission" date="2019-11" db="EMBL/GenBank/DDBJ databases">
        <title>Spread of Macrolides and rifampicin resistant Rhodococcus equi in clinical isolates in the USA.</title>
        <authorList>
            <person name="Alvarez-Narvaez S."/>
            <person name="Huber L."/>
            <person name="Cohen N.D."/>
            <person name="Slovis N."/>
            <person name="Greiter M."/>
            <person name="Giguere S."/>
            <person name="Hart K."/>
        </authorList>
    </citation>
    <scope>NUCLEOTIDE SEQUENCE</scope>
    <source>
        <strain evidence="4">Lh_5</strain>
    </source>
</reference>
<dbReference type="Proteomes" id="UP000706122">
    <property type="component" value="Unassembled WGS sequence"/>
</dbReference>
<organism evidence="4 5">
    <name type="scientific">Rhodococcus hoagii</name>
    <name type="common">Corynebacterium equii</name>
    <dbReference type="NCBI Taxonomy" id="43767"/>
    <lineage>
        <taxon>Bacteria</taxon>
        <taxon>Bacillati</taxon>
        <taxon>Actinomycetota</taxon>
        <taxon>Actinomycetes</taxon>
        <taxon>Mycobacteriales</taxon>
        <taxon>Nocardiaceae</taxon>
        <taxon>Prescottella</taxon>
    </lineage>
</organism>
<protein>
    <recommendedName>
        <fullName evidence="3">PPE domain-containing protein</fullName>
    </recommendedName>
</protein>
<dbReference type="AlphaFoldDB" id="A0AAE2W2T1"/>
<evidence type="ECO:0000256" key="2">
    <source>
        <dbReference type="SAM" id="MobiDB-lite"/>
    </source>
</evidence>
<dbReference type="InterPro" id="IPR000030">
    <property type="entry name" value="PPE_dom"/>
</dbReference>
<feature type="region of interest" description="Disordered" evidence="2">
    <location>
        <begin position="237"/>
        <end position="326"/>
    </location>
</feature>